<keyword evidence="1" id="KW-0812">Transmembrane</keyword>
<evidence type="ECO:0000256" key="1">
    <source>
        <dbReference type="SAM" id="Phobius"/>
    </source>
</evidence>
<feature type="transmembrane region" description="Helical" evidence="1">
    <location>
        <begin position="5"/>
        <end position="23"/>
    </location>
</feature>
<gene>
    <name evidence="2" type="ORF">PPACK8108_LOCUS1247</name>
</gene>
<feature type="transmembrane region" description="Helical" evidence="1">
    <location>
        <begin position="29"/>
        <end position="50"/>
    </location>
</feature>
<dbReference type="AlphaFoldDB" id="A0AAV0AI59"/>
<keyword evidence="3" id="KW-1185">Reference proteome</keyword>
<keyword evidence="1" id="KW-1133">Transmembrane helix</keyword>
<sequence length="51" mass="6548">MLLMFLYKFILFIDVGIITYLFLYFILFYYFILFILFYFIFIFFIFGFILF</sequence>
<evidence type="ECO:0000313" key="3">
    <source>
        <dbReference type="Proteomes" id="UP001153365"/>
    </source>
</evidence>
<proteinExistence type="predicted"/>
<keyword evidence="1" id="KW-0472">Membrane</keyword>
<comment type="caution">
    <text evidence="2">The sequence shown here is derived from an EMBL/GenBank/DDBJ whole genome shotgun (WGS) entry which is preliminary data.</text>
</comment>
<dbReference type="Proteomes" id="UP001153365">
    <property type="component" value="Unassembled WGS sequence"/>
</dbReference>
<protein>
    <submittedName>
        <fullName evidence="2">Uncharacterized protein</fullName>
    </submittedName>
</protein>
<dbReference type="EMBL" id="CALTRL010000172">
    <property type="protein sequence ID" value="CAH7666886.1"/>
    <property type="molecule type" value="Genomic_DNA"/>
</dbReference>
<name>A0AAV0AI59_PHAPC</name>
<evidence type="ECO:0000313" key="2">
    <source>
        <dbReference type="EMBL" id="CAH7666886.1"/>
    </source>
</evidence>
<reference evidence="2" key="1">
    <citation type="submission" date="2022-06" db="EMBL/GenBank/DDBJ databases">
        <authorList>
            <consortium name="SYNGENTA / RWTH Aachen University"/>
        </authorList>
    </citation>
    <scope>NUCLEOTIDE SEQUENCE</scope>
</reference>
<accession>A0AAV0AI59</accession>
<organism evidence="2 3">
    <name type="scientific">Phakopsora pachyrhizi</name>
    <name type="common">Asian soybean rust disease fungus</name>
    <dbReference type="NCBI Taxonomy" id="170000"/>
    <lineage>
        <taxon>Eukaryota</taxon>
        <taxon>Fungi</taxon>
        <taxon>Dikarya</taxon>
        <taxon>Basidiomycota</taxon>
        <taxon>Pucciniomycotina</taxon>
        <taxon>Pucciniomycetes</taxon>
        <taxon>Pucciniales</taxon>
        <taxon>Phakopsoraceae</taxon>
        <taxon>Phakopsora</taxon>
    </lineage>
</organism>